<gene>
    <name evidence="4" type="ORF">CHLRE_08g375450v5</name>
</gene>
<dbReference type="Gramene" id="PNW80042">
    <property type="protein sequence ID" value="PNW80042"/>
    <property type="gene ID" value="CHLRE_08g375450v5"/>
</dbReference>
<reference evidence="4 5" key="1">
    <citation type="journal article" date="2007" name="Science">
        <title>The Chlamydomonas genome reveals the evolution of key animal and plant functions.</title>
        <authorList>
            <person name="Merchant S.S."/>
            <person name="Prochnik S.E."/>
            <person name="Vallon O."/>
            <person name="Harris E.H."/>
            <person name="Karpowicz S.J."/>
            <person name="Witman G.B."/>
            <person name="Terry A."/>
            <person name="Salamov A."/>
            <person name="Fritz-Laylin L.K."/>
            <person name="Marechal-Drouard L."/>
            <person name="Marshall W.F."/>
            <person name="Qu L.H."/>
            <person name="Nelson D.R."/>
            <person name="Sanderfoot A.A."/>
            <person name="Spalding M.H."/>
            <person name="Kapitonov V.V."/>
            <person name="Ren Q."/>
            <person name="Ferris P."/>
            <person name="Lindquist E."/>
            <person name="Shapiro H."/>
            <person name="Lucas S.M."/>
            <person name="Grimwood J."/>
            <person name="Schmutz J."/>
            <person name="Cardol P."/>
            <person name="Cerutti H."/>
            <person name="Chanfreau G."/>
            <person name="Chen C.L."/>
            <person name="Cognat V."/>
            <person name="Croft M.T."/>
            <person name="Dent R."/>
            <person name="Dutcher S."/>
            <person name="Fernandez E."/>
            <person name="Fukuzawa H."/>
            <person name="Gonzalez-Ballester D."/>
            <person name="Gonzalez-Halphen D."/>
            <person name="Hallmann A."/>
            <person name="Hanikenne M."/>
            <person name="Hippler M."/>
            <person name="Inwood W."/>
            <person name="Jabbari K."/>
            <person name="Kalanon M."/>
            <person name="Kuras R."/>
            <person name="Lefebvre P.A."/>
            <person name="Lemaire S.D."/>
            <person name="Lobanov A.V."/>
            <person name="Lohr M."/>
            <person name="Manuell A."/>
            <person name="Meier I."/>
            <person name="Mets L."/>
            <person name="Mittag M."/>
            <person name="Mittelmeier T."/>
            <person name="Moroney J.V."/>
            <person name="Moseley J."/>
            <person name="Napoli C."/>
            <person name="Nedelcu A.M."/>
            <person name="Niyogi K."/>
            <person name="Novoselov S.V."/>
            <person name="Paulsen I.T."/>
            <person name="Pazour G."/>
            <person name="Purton S."/>
            <person name="Ral J.P."/>
            <person name="Riano-Pachon D.M."/>
            <person name="Riekhof W."/>
            <person name="Rymarquis L."/>
            <person name="Schroda M."/>
            <person name="Stern D."/>
            <person name="Umen J."/>
            <person name="Willows R."/>
            <person name="Wilson N."/>
            <person name="Zimmer S.L."/>
            <person name="Allmer J."/>
            <person name="Balk J."/>
            <person name="Bisova K."/>
            <person name="Chen C.J."/>
            <person name="Elias M."/>
            <person name="Gendler K."/>
            <person name="Hauser C."/>
            <person name="Lamb M.R."/>
            <person name="Ledford H."/>
            <person name="Long J.C."/>
            <person name="Minagawa J."/>
            <person name="Page M.D."/>
            <person name="Pan J."/>
            <person name="Pootakham W."/>
            <person name="Roje S."/>
            <person name="Rose A."/>
            <person name="Stahlberg E."/>
            <person name="Terauchi A.M."/>
            <person name="Yang P."/>
            <person name="Ball S."/>
            <person name="Bowler C."/>
            <person name="Dieckmann C.L."/>
            <person name="Gladyshev V.N."/>
            <person name="Green P."/>
            <person name="Jorgensen R."/>
            <person name="Mayfield S."/>
            <person name="Mueller-Roeber B."/>
            <person name="Rajamani S."/>
            <person name="Sayre R.T."/>
            <person name="Brokstein P."/>
            <person name="Dubchak I."/>
            <person name="Goodstein D."/>
            <person name="Hornick L."/>
            <person name="Huang Y.W."/>
            <person name="Jhaveri J."/>
            <person name="Luo Y."/>
            <person name="Martinez D."/>
            <person name="Ngau W.C."/>
            <person name="Otillar B."/>
            <person name="Poliakov A."/>
            <person name="Porter A."/>
            <person name="Szajkowski L."/>
            <person name="Werner G."/>
            <person name="Zhou K."/>
            <person name="Grigoriev I.V."/>
            <person name="Rokhsar D.S."/>
            <person name="Grossman A.R."/>
        </authorList>
    </citation>
    <scope>NUCLEOTIDE SEQUENCE [LARGE SCALE GENOMIC DNA]</scope>
    <source>
        <strain evidence="5">CC-503</strain>
    </source>
</reference>
<feature type="compositionally biased region" description="Polar residues" evidence="3">
    <location>
        <begin position="21"/>
        <end position="31"/>
    </location>
</feature>
<proteinExistence type="inferred from homology"/>
<dbReference type="PRINTS" id="PR00081">
    <property type="entry name" value="GDHRDH"/>
</dbReference>
<dbReference type="PANTHER" id="PTHR24320">
    <property type="entry name" value="RETINOL DEHYDROGENASE"/>
    <property type="match status" value="1"/>
</dbReference>
<dbReference type="Pfam" id="PF00106">
    <property type="entry name" value="adh_short"/>
    <property type="match status" value="1"/>
</dbReference>
<dbReference type="OMA" id="YESTMAV"/>
<dbReference type="GeneID" id="66054467"/>
<dbReference type="InterPro" id="IPR002347">
    <property type="entry name" value="SDR_fam"/>
</dbReference>
<dbReference type="EMBL" id="CM008969">
    <property type="protein sequence ID" value="PNW80042.1"/>
    <property type="molecule type" value="Genomic_DNA"/>
</dbReference>
<feature type="region of interest" description="Disordered" evidence="3">
    <location>
        <begin position="13"/>
        <end position="36"/>
    </location>
</feature>
<dbReference type="AlphaFoldDB" id="A0A2K3DHM8"/>
<accession>A0A2K3DHM8</accession>
<dbReference type="GO" id="GO:0016491">
    <property type="term" value="F:oxidoreductase activity"/>
    <property type="evidence" value="ECO:0007669"/>
    <property type="project" value="UniProtKB-KW"/>
</dbReference>
<name>A0A2K3DHM8_CHLRE</name>
<dbReference type="PANTHER" id="PTHR24320:SF286">
    <property type="entry name" value="NAD(P)-BINDING ROSSMANN-FOLD SUPERFAMILY PROTEIN"/>
    <property type="match status" value="1"/>
</dbReference>
<sequence>MPRNQQTVTAVASLELGAPSPASTAPRTSALPSAGPPHPLLVPPVLRLLHTALDGTVESFVNIWHNISERLDPHRPEPFAARSLAGKVAIVTGGNAGIGFATAQQLARRGAHVVIACRDPERAQAAVQRIAATTKPLFPAALPPAKDAAGKAAGAAAGYGSSVQVEAMQLDLGRLASVRDFAEQWRRRGLPLHLLVCNAGVMGPPARLETADGLEMQFQVNFLSHWLLANQLVAAERQRRTAAAAAARTGGPGARAGSRSRKAVAADVAKSDAGGGQLLAPGSSSSSSSRDGGSGGADGEEQEAREGLRVVMVTSLTHRAGALQWADKQSRASYEPFLSYGLSKLANVMTAAELQRRLDRNPCPHGGAADAAVSVHPGLVATHLANGFFTSRGTGWAAGGPLQPAVEAAVRGFGDLAGPLLMRTPDQSAAVMLHACLAPRGQVAGKYLALGRVASPDPAAEHPELAAELWDYAQELTGYRSPLQ</sequence>
<dbReference type="Proteomes" id="UP000006906">
    <property type="component" value="Chromosome 8"/>
</dbReference>
<dbReference type="SUPFAM" id="SSF51735">
    <property type="entry name" value="NAD(P)-binding Rossmann-fold domains"/>
    <property type="match status" value="2"/>
</dbReference>
<organism evidence="4 5">
    <name type="scientific">Chlamydomonas reinhardtii</name>
    <name type="common">Chlamydomonas smithii</name>
    <dbReference type="NCBI Taxonomy" id="3055"/>
    <lineage>
        <taxon>Eukaryota</taxon>
        <taxon>Viridiplantae</taxon>
        <taxon>Chlorophyta</taxon>
        <taxon>core chlorophytes</taxon>
        <taxon>Chlorophyceae</taxon>
        <taxon>CS clade</taxon>
        <taxon>Chlamydomonadales</taxon>
        <taxon>Chlamydomonadaceae</taxon>
        <taxon>Chlamydomonas</taxon>
    </lineage>
</organism>
<comment type="similarity">
    <text evidence="1">Belongs to the short-chain dehydrogenases/reductases (SDR) family.</text>
</comment>
<dbReference type="Gene3D" id="3.40.50.720">
    <property type="entry name" value="NAD(P)-binding Rossmann-like Domain"/>
    <property type="match status" value="1"/>
</dbReference>
<feature type="region of interest" description="Disordered" evidence="3">
    <location>
        <begin position="244"/>
        <end position="304"/>
    </location>
</feature>
<evidence type="ECO:0000256" key="2">
    <source>
        <dbReference type="ARBA" id="ARBA00023002"/>
    </source>
</evidence>
<evidence type="ECO:0000313" key="4">
    <source>
        <dbReference type="EMBL" id="PNW80042.1"/>
    </source>
</evidence>
<evidence type="ECO:0000313" key="5">
    <source>
        <dbReference type="Proteomes" id="UP000006906"/>
    </source>
</evidence>
<dbReference type="RefSeq" id="XP_042922161.1">
    <property type="nucleotide sequence ID" value="XM_043065160.1"/>
</dbReference>
<dbReference type="InParanoid" id="A0A2K3DHM8"/>
<keyword evidence="5" id="KW-1185">Reference proteome</keyword>
<dbReference type="InterPro" id="IPR036291">
    <property type="entry name" value="NAD(P)-bd_dom_sf"/>
</dbReference>
<dbReference type="OrthoDB" id="191139at2759"/>
<protein>
    <submittedName>
        <fullName evidence="4">Uncharacterized protein</fullName>
    </submittedName>
</protein>
<dbReference type="STRING" id="3055.A0A2K3DHM8"/>
<keyword evidence="2" id="KW-0560">Oxidoreductase</keyword>
<evidence type="ECO:0000256" key="3">
    <source>
        <dbReference type="SAM" id="MobiDB-lite"/>
    </source>
</evidence>
<evidence type="ECO:0000256" key="1">
    <source>
        <dbReference type="ARBA" id="ARBA00006484"/>
    </source>
</evidence>
<feature type="compositionally biased region" description="Low complexity" evidence="3">
    <location>
        <begin position="263"/>
        <end position="291"/>
    </location>
</feature>
<dbReference type="KEGG" id="cre:CHLRE_08g375450v5"/>